<evidence type="ECO:0000256" key="1">
    <source>
        <dbReference type="SAM" id="MobiDB-lite"/>
    </source>
</evidence>
<sequence length="348" mass="37333">MSGHQRSNEEGARKKPKISKSSSKIDSEKVSREGSLQSSNAPAVAALPLKSSGGPIAPAKPSISYNAPTMVLFMDVIRKLPSRSQSSSAKNALDVAKDVISKSSSEPVKNVFSTSADDGKTSASKKAKIQDKSPAPCLDVSESAGLKAKILDKVQEKGPGASTEAKIQDKDGGEAAALGRLSPNSLSELRLMAANLGPLCDHSGSSFQMSPIFNIGVRLAPQQEEEFLPFDVTFDSAEVTVAPSLACDEVPPNTFVMIAQVVEPFVASLAVTHAFLRQYGELSHLKMTSEDEPRYPLSWVRMLRSSTARLDFLPTSRMLSKPARFSDHIDDAFWTRASAIGQQPQDEV</sequence>
<evidence type="ECO:0000313" key="2">
    <source>
        <dbReference type="EMBL" id="TVU17634.1"/>
    </source>
</evidence>
<evidence type="ECO:0000313" key="3">
    <source>
        <dbReference type="Proteomes" id="UP000324897"/>
    </source>
</evidence>
<feature type="region of interest" description="Disordered" evidence="1">
    <location>
        <begin position="1"/>
        <end position="42"/>
    </location>
</feature>
<dbReference type="Gramene" id="TVU17634">
    <property type="protein sequence ID" value="TVU17634"/>
    <property type="gene ID" value="EJB05_33682"/>
</dbReference>
<name>A0A5J9U203_9POAL</name>
<feature type="region of interest" description="Disordered" evidence="1">
    <location>
        <begin position="106"/>
        <end position="137"/>
    </location>
</feature>
<feature type="compositionally biased region" description="Basic and acidic residues" evidence="1">
    <location>
        <begin position="1"/>
        <end position="13"/>
    </location>
</feature>
<dbReference type="EMBL" id="RWGY01000029">
    <property type="protein sequence ID" value="TVU17634.1"/>
    <property type="molecule type" value="Genomic_DNA"/>
</dbReference>
<keyword evidence="3" id="KW-1185">Reference proteome</keyword>
<organism evidence="2 3">
    <name type="scientific">Eragrostis curvula</name>
    <name type="common">weeping love grass</name>
    <dbReference type="NCBI Taxonomy" id="38414"/>
    <lineage>
        <taxon>Eukaryota</taxon>
        <taxon>Viridiplantae</taxon>
        <taxon>Streptophyta</taxon>
        <taxon>Embryophyta</taxon>
        <taxon>Tracheophyta</taxon>
        <taxon>Spermatophyta</taxon>
        <taxon>Magnoliopsida</taxon>
        <taxon>Liliopsida</taxon>
        <taxon>Poales</taxon>
        <taxon>Poaceae</taxon>
        <taxon>PACMAD clade</taxon>
        <taxon>Chloridoideae</taxon>
        <taxon>Eragrostideae</taxon>
        <taxon>Eragrostidinae</taxon>
        <taxon>Eragrostis</taxon>
    </lineage>
</organism>
<gene>
    <name evidence="2" type="ORF">EJB05_33682</name>
</gene>
<reference evidence="2 3" key="1">
    <citation type="journal article" date="2019" name="Sci. Rep.">
        <title>A high-quality genome of Eragrostis curvula grass provides insights into Poaceae evolution and supports new strategies to enhance forage quality.</title>
        <authorList>
            <person name="Carballo J."/>
            <person name="Santos B.A.C.M."/>
            <person name="Zappacosta D."/>
            <person name="Garbus I."/>
            <person name="Selva J.P."/>
            <person name="Gallo C.A."/>
            <person name="Diaz A."/>
            <person name="Albertini E."/>
            <person name="Caccamo M."/>
            <person name="Echenique V."/>
        </authorList>
    </citation>
    <scope>NUCLEOTIDE SEQUENCE [LARGE SCALE GENOMIC DNA]</scope>
    <source>
        <strain evidence="3">cv. Victoria</strain>
        <tissue evidence="2">Leaf</tissue>
    </source>
</reference>
<protein>
    <submittedName>
        <fullName evidence="2">Uncharacterized protein</fullName>
    </submittedName>
</protein>
<feature type="non-terminal residue" evidence="2">
    <location>
        <position position="1"/>
    </location>
</feature>
<dbReference type="AlphaFoldDB" id="A0A5J9U203"/>
<proteinExistence type="predicted"/>
<accession>A0A5J9U203</accession>
<feature type="compositionally biased region" description="Polar residues" evidence="1">
    <location>
        <begin position="106"/>
        <end position="124"/>
    </location>
</feature>
<feature type="compositionally biased region" description="Basic and acidic residues" evidence="1">
    <location>
        <begin position="23"/>
        <end position="32"/>
    </location>
</feature>
<comment type="caution">
    <text evidence="2">The sequence shown here is derived from an EMBL/GenBank/DDBJ whole genome shotgun (WGS) entry which is preliminary data.</text>
</comment>
<dbReference type="Proteomes" id="UP000324897">
    <property type="component" value="Chromosome 7"/>
</dbReference>